<reference evidence="1 2" key="1">
    <citation type="submission" date="2015-09" db="EMBL/GenBank/DDBJ databases">
        <authorList>
            <consortium name="Pathogen Informatics"/>
        </authorList>
    </citation>
    <scope>NUCLEOTIDE SEQUENCE [LARGE SCALE GENOMIC DNA]</scope>
    <source>
        <strain evidence="1 2">2789STDY5834856</strain>
    </source>
</reference>
<accession>A0A174IGD9</accession>
<sequence>MYKYRYEKSSGGTFFTEPDHREVIDKLAREGWRFVAAIPTYQTGEGKVKEFDLVFEKKVD</sequence>
<evidence type="ECO:0000313" key="1">
    <source>
        <dbReference type="EMBL" id="CUO84145.1"/>
    </source>
</evidence>
<protein>
    <recommendedName>
        <fullName evidence="3">DUF4177 domain-containing protein</fullName>
    </recommendedName>
</protein>
<gene>
    <name evidence="1" type="ORF">ERS852471_02435</name>
</gene>
<dbReference type="Proteomes" id="UP000095594">
    <property type="component" value="Unassembled WGS sequence"/>
</dbReference>
<dbReference type="InterPro" id="IPR025234">
    <property type="entry name" value="YjzH-like"/>
</dbReference>
<dbReference type="Pfam" id="PF13783">
    <property type="entry name" value="DUF4177"/>
    <property type="match status" value="1"/>
</dbReference>
<organism evidence="1 2">
    <name type="scientific">Clostridium disporicum</name>
    <dbReference type="NCBI Taxonomy" id="84024"/>
    <lineage>
        <taxon>Bacteria</taxon>
        <taxon>Bacillati</taxon>
        <taxon>Bacillota</taxon>
        <taxon>Clostridia</taxon>
        <taxon>Eubacteriales</taxon>
        <taxon>Clostridiaceae</taxon>
        <taxon>Clostridium</taxon>
    </lineage>
</organism>
<evidence type="ECO:0008006" key="3">
    <source>
        <dbReference type="Google" id="ProtNLM"/>
    </source>
</evidence>
<evidence type="ECO:0000313" key="2">
    <source>
        <dbReference type="Proteomes" id="UP000095594"/>
    </source>
</evidence>
<dbReference type="EMBL" id="CYZX01000017">
    <property type="protein sequence ID" value="CUO84145.1"/>
    <property type="molecule type" value="Genomic_DNA"/>
</dbReference>
<proteinExistence type="predicted"/>
<dbReference type="OrthoDB" id="1739894at2"/>
<dbReference type="RefSeq" id="WP_055266922.1">
    <property type="nucleotide sequence ID" value="NZ_CABIXQ010000017.1"/>
</dbReference>
<name>A0A174IGD9_9CLOT</name>
<dbReference type="AlphaFoldDB" id="A0A174IGD9"/>